<accession>A0A1M7Y5F0</accession>
<dbReference type="GO" id="GO:0051782">
    <property type="term" value="P:negative regulation of cell division"/>
    <property type="evidence" value="ECO:0007669"/>
    <property type="project" value="TreeGrafter"/>
</dbReference>
<dbReference type="CDD" id="cd02038">
    <property type="entry name" value="FlhG-like"/>
    <property type="match status" value="1"/>
</dbReference>
<feature type="region of interest" description="Disordered" evidence="3">
    <location>
        <begin position="269"/>
        <end position="312"/>
    </location>
</feature>
<dbReference type="CDD" id="cd00077">
    <property type="entry name" value="HDc"/>
    <property type="match status" value="1"/>
</dbReference>
<dbReference type="InterPro" id="IPR003607">
    <property type="entry name" value="HD/PDEase_dom"/>
</dbReference>
<organism evidence="5 6">
    <name type="scientific">Desulfopila aestuarii DSM 18488</name>
    <dbReference type="NCBI Taxonomy" id="1121416"/>
    <lineage>
        <taxon>Bacteria</taxon>
        <taxon>Pseudomonadati</taxon>
        <taxon>Thermodesulfobacteriota</taxon>
        <taxon>Desulfobulbia</taxon>
        <taxon>Desulfobulbales</taxon>
        <taxon>Desulfocapsaceae</taxon>
        <taxon>Desulfopila</taxon>
    </lineage>
</organism>
<dbReference type="RefSeq" id="WP_073613264.1">
    <property type="nucleotide sequence ID" value="NZ_FRFE01000008.1"/>
</dbReference>
<keyword evidence="2" id="KW-0067">ATP-binding</keyword>
<dbReference type="InterPro" id="IPR006675">
    <property type="entry name" value="HDIG_dom"/>
</dbReference>
<dbReference type="InterPro" id="IPR013976">
    <property type="entry name" value="HDOD"/>
</dbReference>
<name>A0A1M7Y5F0_9BACT</name>
<evidence type="ECO:0000256" key="1">
    <source>
        <dbReference type="ARBA" id="ARBA00022741"/>
    </source>
</evidence>
<proteinExistence type="predicted"/>
<dbReference type="AlphaFoldDB" id="A0A1M7Y5F0"/>
<gene>
    <name evidence="5" type="ORF">SAMN02745220_01952</name>
</gene>
<dbReference type="PANTHER" id="PTHR43384:SF4">
    <property type="entry name" value="CELLULOSE BIOSYNTHESIS PROTEIN BCSQ-RELATED"/>
    <property type="match status" value="1"/>
</dbReference>
<evidence type="ECO:0000256" key="2">
    <source>
        <dbReference type="ARBA" id="ARBA00022840"/>
    </source>
</evidence>
<evidence type="ECO:0000256" key="3">
    <source>
        <dbReference type="SAM" id="MobiDB-lite"/>
    </source>
</evidence>
<dbReference type="GO" id="GO:0009898">
    <property type="term" value="C:cytoplasmic side of plasma membrane"/>
    <property type="evidence" value="ECO:0007669"/>
    <property type="project" value="TreeGrafter"/>
</dbReference>
<dbReference type="Gene3D" id="1.10.3210.10">
    <property type="entry name" value="Hypothetical protein af1432"/>
    <property type="match status" value="1"/>
</dbReference>
<dbReference type="Proteomes" id="UP000184603">
    <property type="component" value="Unassembled WGS sequence"/>
</dbReference>
<evidence type="ECO:0000259" key="4">
    <source>
        <dbReference type="PROSITE" id="PS51833"/>
    </source>
</evidence>
<evidence type="ECO:0000313" key="5">
    <source>
        <dbReference type="EMBL" id="SHO47751.1"/>
    </source>
</evidence>
<sequence>MTKAIVITSGKGGVGKTNISVNIAVELARRQYRTCLFDADLGLANVNLLFGLHPEKTIDDLLFEDAPLEQILIKTDLGVDIVPGSSGVEQIANLDSAQLGSLVERFAAFSGYDFFLIDTASGISRGVISFCLSAKETILVLTAEATSLADAYSVLKVLSLNNYQGTVKVLVNRCSSIPQAKKTYLHFKAVADKHLKIDVAPGGAVLFDPLLAKAVSLQYPAVALYPESVFSQCIRALVSNLVRTEEGPEQSDNDGFWTRYAHFVSSSLILPGEDRPTPRKGSVAEAGSGDKSLASQATATAENEESSEKHDVAVGECEPCGGLLTVGRIPGPAPIYSHLLELESYGELTVDEMQRIISHDPALLGRLLEAYHCVRLPKEEGAFHVEHIFQELGEETVRRFLVTTATDNLLQAEVVEDFMATNELWAHSCRCGLMSEALARLIDYPFPEEAYIAGLLHDIGRMALQSRFSKMYSDCPPHAHTEEAFLAEREVVGMTHAELGAEILAGWGLNSFIVDAARYHAETSERIATALDMTRLVCLAHMLCSPLEEKVTKAVEEAREIFKLSAAQVFISMQTVSQDLLRLATTYSIPRRQDADIEGACQKLRQYRRQAVEFTTLQGWLPAPSQSGNLGEEVRAICRGLHLLFGLSRVICLFPDQRHRQLRAEGYPLCYGHDFIENVSFMTASSESRIVDAYHNVRFSVLSASALRAMADKQLLRLMDAEMLLCVPMHSGGAGCGIIVCAIHAKDCEHYQLLRKKLEMFAARAVARLAFC</sequence>
<dbReference type="PROSITE" id="PS51833">
    <property type="entry name" value="HDOD"/>
    <property type="match status" value="1"/>
</dbReference>
<dbReference type="STRING" id="1121416.SAMN02745220_01952"/>
<protein>
    <submittedName>
        <fullName evidence="5">HDIG domain-containing protein</fullName>
    </submittedName>
</protein>
<dbReference type="Pfam" id="PF10609">
    <property type="entry name" value="ParA"/>
    <property type="match status" value="1"/>
</dbReference>
<keyword evidence="1" id="KW-0547">Nucleotide-binding</keyword>
<dbReference type="Pfam" id="PF08668">
    <property type="entry name" value="HDOD"/>
    <property type="match status" value="1"/>
</dbReference>
<dbReference type="SUPFAM" id="SSF52540">
    <property type="entry name" value="P-loop containing nucleoside triphosphate hydrolases"/>
    <property type="match status" value="1"/>
</dbReference>
<dbReference type="NCBIfam" id="TIGR00277">
    <property type="entry name" value="HDIG"/>
    <property type="match status" value="1"/>
</dbReference>
<dbReference type="PANTHER" id="PTHR43384">
    <property type="entry name" value="SEPTUM SITE-DETERMINING PROTEIN MIND HOMOLOG, CHLOROPLASTIC-RELATED"/>
    <property type="match status" value="1"/>
</dbReference>
<reference evidence="5 6" key="1">
    <citation type="submission" date="2016-12" db="EMBL/GenBank/DDBJ databases">
        <authorList>
            <person name="Song W.-J."/>
            <person name="Kurnit D.M."/>
        </authorList>
    </citation>
    <scope>NUCLEOTIDE SEQUENCE [LARGE SCALE GENOMIC DNA]</scope>
    <source>
        <strain evidence="5 6">DSM 18488</strain>
    </source>
</reference>
<dbReference type="GO" id="GO:0016887">
    <property type="term" value="F:ATP hydrolysis activity"/>
    <property type="evidence" value="ECO:0007669"/>
    <property type="project" value="TreeGrafter"/>
</dbReference>
<dbReference type="InterPro" id="IPR050625">
    <property type="entry name" value="ParA/MinD_ATPase"/>
</dbReference>
<dbReference type="InterPro" id="IPR027417">
    <property type="entry name" value="P-loop_NTPase"/>
</dbReference>
<dbReference type="GO" id="GO:0005829">
    <property type="term" value="C:cytosol"/>
    <property type="evidence" value="ECO:0007669"/>
    <property type="project" value="TreeGrafter"/>
</dbReference>
<keyword evidence="6" id="KW-1185">Reference proteome</keyword>
<evidence type="ECO:0000313" key="6">
    <source>
        <dbReference type="Proteomes" id="UP000184603"/>
    </source>
</evidence>
<dbReference type="OrthoDB" id="9771288at2"/>
<dbReference type="EMBL" id="FRFE01000008">
    <property type="protein sequence ID" value="SHO47751.1"/>
    <property type="molecule type" value="Genomic_DNA"/>
</dbReference>
<dbReference type="InterPro" id="IPR033756">
    <property type="entry name" value="YlxH/NBP35"/>
</dbReference>
<dbReference type="Gene3D" id="3.40.50.300">
    <property type="entry name" value="P-loop containing nucleotide triphosphate hydrolases"/>
    <property type="match status" value="1"/>
</dbReference>
<dbReference type="GO" id="GO:0005524">
    <property type="term" value="F:ATP binding"/>
    <property type="evidence" value="ECO:0007669"/>
    <property type="project" value="UniProtKB-KW"/>
</dbReference>
<feature type="domain" description="HDOD" evidence="4">
    <location>
        <begin position="329"/>
        <end position="523"/>
    </location>
</feature>
<dbReference type="SUPFAM" id="SSF109604">
    <property type="entry name" value="HD-domain/PDEase-like"/>
    <property type="match status" value="1"/>
</dbReference>
<dbReference type="InterPro" id="IPR033875">
    <property type="entry name" value="FlhG"/>
</dbReference>